<dbReference type="EMBL" id="JAEUBG010000605">
    <property type="protein sequence ID" value="KAH3687846.1"/>
    <property type="molecule type" value="Genomic_DNA"/>
</dbReference>
<dbReference type="Proteomes" id="UP000774326">
    <property type="component" value="Unassembled WGS sequence"/>
</dbReference>
<feature type="compositionally biased region" description="Polar residues" evidence="2">
    <location>
        <begin position="1"/>
        <end position="22"/>
    </location>
</feature>
<keyword evidence="3" id="KW-0812">Transmembrane</keyword>
<dbReference type="AlphaFoldDB" id="A0A9P8TRJ1"/>
<reference evidence="4" key="2">
    <citation type="submission" date="2021-01" db="EMBL/GenBank/DDBJ databases">
        <authorList>
            <person name="Schikora-Tamarit M.A."/>
        </authorList>
    </citation>
    <scope>NUCLEOTIDE SEQUENCE</scope>
    <source>
        <strain evidence="4">CBS2887</strain>
    </source>
</reference>
<accession>A0A9P8TRJ1</accession>
<organism evidence="4 5">
    <name type="scientific">Wickerhamomyces pijperi</name>
    <name type="common">Yeast</name>
    <name type="synonym">Pichia pijperi</name>
    <dbReference type="NCBI Taxonomy" id="599730"/>
    <lineage>
        <taxon>Eukaryota</taxon>
        <taxon>Fungi</taxon>
        <taxon>Dikarya</taxon>
        <taxon>Ascomycota</taxon>
        <taxon>Saccharomycotina</taxon>
        <taxon>Saccharomycetes</taxon>
        <taxon>Phaffomycetales</taxon>
        <taxon>Wickerhamomycetaceae</taxon>
        <taxon>Wickerhamomyces</taxon>
    </lineage>
</organism>
<evidence type="ECO:0000256" key="2">
    <source>
        <dbReference type="SAM" id="MobiDB-lite"/>
    </source>
</evidence>
<gene>
    <name evidence="4" type="ORF">WICPIJ_001139</name>
</gene>
<keyword evidence="1" id="KW-0175">Coiled coil</keyword>
<keyword evidence="3" id="KW-1133">Transmembrane helix</keyword>
<evidence type="ECO:0000313" key="4">
    <source>
        <dbReference type="EMBL" id="KAH3687846.1"/>
    </source>
</evidence>
<feature type="region of interest" description="Disordered" evidence="2">
    <location>
        <begin position="1"/>
        <end position="51"/>
    </location>
</feature>
<name>A0A9P8TRJ1_WICPI</name>
<evidence type="ECO:0000313" key="5">
    <source>
        <dbReference type="Proteomes" id="UP000774326"/>
    </source>
</evidence>
<keyword evidence="3" id="KW-0472">Membrane</keyword>
<feature type="compositionally biased region" description="Low complexity" evidence="2">
    <location>
        <begin position="25"/>
        <end position="49"/>
    </location>
</feature>
<feature type="transmembrane region" description="Helical" evidence="3">
    <location>
        <begin position="274"/>
        <end position="294"/>
    </location>
</feature>
<sequence>MNTPISTPTINQRRITPTQAGKRTSLGLSPLPSSLSAQSNDSSNRSNSSTVTQTRQLLVDQFFDPLSSKQNSVQLENIRQLRFQNAIKLSNSNESQDESLSRRFKGFEFLTHNTVNDMESDINKQNHEIVREINQLEKYVKGDLKRSIEINDYQYQENEKRFDNTMREITQLKYKISQYVLQIQHNTEKLVKEKEQNKFYQRTNNNNKPQSESVDNKVELDKFEKMLHQLNEHEATLTKSNQDLKLIKSRLKQLNVKLQQYQTIQIKKYEKLKFYKRVIICALILVILVSYRGYII</sequence>
<proteinExistence type="predicted"/>
<evidence type="ECO:0000256" key="1">
    <source>
        <dbReference type="SAM" id="Coils"/>
    </source>
</evidence>
<protein>
    <submittedName>
        <fullName evidence="4">Uncharacterized protein</fullName>
    </submittedName>
</protein>
<comment type="caution">
    <text evidence="4">The sequence shown here is derived from an EMBL/GenBank/DDBJ whole genome shotgun (WGS) entry which is preliminary data.</text>
</comment>
<keyword evidence="5" id="KW-1185">Reference proteome</keyword>
<reference evidence="4" key="1">
    <citation type="journal article" date="2021" name="Open Biol.">
        <title>Shared evolutionary footprints suggest mitochondrial oxidative damage underlies multiple complex I losses in fungi.</title>
        <authorList>
            <person name="Schikora-Tamarit M.A."/>
            <person name="Marcet-Houben M."/>
            <person name="Nosek J."/>
            <person name="Gabaldon T."/>
        </authorList>
    </citation>
    <scope>NUCLEOTIDE SEQUENCE</scope>
    <source>
        <strain evidence="4">CBS2887</strain>
    </source>
</reference>
<evidence type="ECO:0000256" key="3">
    <source>
        <dbReference type="SAM" id="Phobius"/>
    </source>
</evidence>
<feature type="coiled-coil region" evidence="1">
    <location>
        <begin position="237"/>
        <end position="264"/>
    </location>
</feature>